<evidence type="ECO:0000256" key="2">
    <source>
        <dbReference type="ARBA" id="ARBA00022475"/>
    </source>
</evidence>
<dbReference type="PANTHER" id="PTHR45339">
    <property type="entry name" value="HYBRID SIGNAL TRANSDUCTION HISTIDINE KINASE J"/>
    <property type="match status" value="1"/>
</dbReference>
<dbReference type="Pfam" id="PF00072">
    <property type="entry name" value="Response_reg"/>
    <property type="match status" value="1"/>
</dbReference>
<evidence type="ECO:0008006" key="13">
    <source>
        <dbReference type="Google" id="ProtNLM"/>
    </source>
</evidence>
<feature type="domain" description="Response regulatory" evidence="10">
    <location>
        <begin position="1"/>
        <end position="82"/>
    </location>
</feature>
<gene>
    <name evidence="12" type="ORF">MNBD_BACTEROID04-1573</name>
</gene>
<dbReference type="InterPro" id="IPR001789">
    <property type="entry name" value="Sig_transdc_resp-reg_receiver"/>
</dbReference>
<dbReference type="Gene3D" id="1.20.120.160">
    <property type="entry name" value="HPT domain"/>
    <property type="match status" value="1"/>
</dbReference>
<dbReference type="PROSITE" id="PS50110">
    <property type="entry name" value="RESPONSE_REGULATORY"/>
    <property type="match status" value="1"/>
</dbReference>
<name>A0A3B0UCM0_9ZZZZ</name>
<keyword evidence="6" id="KW-0067">ATP-binding</keyword>
<keyword evidence="2" id="KW-1003">Cell membrane</keyword>
<dbReference type="Gene3D" id="3.40.50.2300">
    <property type="match status" value="1"/>
</dbReference>
<evidence type="ECO:0000256" key="5">
    <source>
        <dbReference type="ARBA" id="ARBA00022741"/>
    </source>
</evidence>
<evidence type="ECO:0000256" key="9">
    <source>
        <dbReference type="ARBA" id="ARBA00023136"/>
    </source>
</evidence>
<dbReference type="GO" id="GO:0005524">
    <property type="term" value="F:ATP binding"/>
    <property type="evidence" value="ECO:0007669"/>
    <property type="project" value="UniProtKB-KW"/>
</dbReference>
<feature type="non-terminal residue" evidence="12">
    <location>
        <position position="1"/>
    </location>
</feature>
<keyword evidence="5" id="KW-0547">Nucleotide-binding</keyword>
<protein>
    <recommendedName>
        <fullName evidence="13">Response regulator</fullName>
    </recommendedName>
</protein>
<evidence type="ECO:0000259" key="10">
    <source>
        <dbReference type="PROSITE" id="PS50110"/>
    </source>
</evidence>
<dbReference type="InterPro" id="IPR036641">
    <property type="entry name" value="HPT_dom_sf"/>
</dbReference>
<keyword evidence="7" id="KW-1133">Transmembrane helix</keyword>
<keyword evidence="3" id="KW-0597">Phosphoprotein</keyword>
<dbReference type="PANTHER" id="PTHR45339:SF1">
    <property type="entry name" value="HYBRID SIGNAL TRANSDUCTION HISTIDINE KINASE J"/>
    <property type="match status" value="1"/>
</dbReference>
<evidence type="ECO:0000259" key="11">
    <source>
        <dbReference type="PROSITE" id="PS50894"/>
    </source>
</evidence>
<feature type="domain" description="HPt" evidence="11">
    <location>
        <begin position="119"/>
        <end position="220"/>
    </location>
</feature>
<dbReference type="InterPro" id="IPR011006">
    <property type="entry name" value="CheY-like_superfamily"/>
</dbReference>
<dbReference type="EMBL" id="UOER01000132">
    <property type="protein sequence ID" value="VAW22319.1"/>
    <property type="molecule type" value="Genomic_DNA"/>
</dbReference>
<reference evidence="12" key="1">
    <citation type="submission" date="2018-06" db="EMBL/GenBank/DDBJ databases">
        <authorList>
            <person name="Zhirakovskaya E."/>
        </authorList>
    </citation>
    <scope>NUCLEOTIDE SEQUENCE</scope>
</reference>
<dbReference type="GO" id="GO:0000160">
    <property type="term" value="P:phosphorelay signal transduction system"/>
    <property type="evidence" value="ECO:0007669"/>
    <property type="project" value="UniProtKB-KW"/>
</dbReference>
<keyword evidence="4" id="KW-0812">Transmembrane</keyword>
<dbReference type="SUPFAM" id="SSF47226">
    <property type="entry name" value="Histidine-containing phosphotransfer domain, HPT domain"/>
    <property type="match status" value="1"/>
</dbReference>
<evidence type="ECO:0000313" key="12">
    <source>
        <dbReference type="EMBL" id="VAW22319.1"/>
    </source>
</evidence>
<evidence type="ECO:0000256" key="4">
    <source>
        <dbReference type="ARBA" id="ARBA00022692"/>
    </source>
</evidence>
<proteinExistence type="predicted"/>
<evidence type="ECO:0000256" key="6">
    <source>
        <dbReference type="ARBA" id="ARBA00022840"/>
    </source>
</evidence>
<evidence type="ECO:0000256" key="7">
    <source>
        <dbReference type="ARBA" id="ARBA00022989"/>
    </source>
</evidence>
<dbReference type="AlphaFoldDB" id="A0A3B0UCM0"/>
<dbReference type="InterPro" id="IPR008207">
    <property type="entry name" value="Sig_transdc_His_kin_Hpt_dom"/>
</dbReference>
<evidence type="ECO:0000256" key="8">
    <source>
        <dbReference type="ARBA" id="ARBA00023012"/>
    </source>
</evidence>
<dbReference type="PROSITE" id="PS50894">
    <property type="entry name" value="HPT"/>
    <property type="match status" value="1"/>
</dbReference>
<dbReference type="GO" id="GO:0005886">
    <property type="term" value="C:plasma membrane"/>
    <property type="evidence" value="ECO:0007669"/>
    <property type="project" value="UniProtKB-SubCell"/>
</dbReference>
<evidence type="ECO:0000256" key="1">
    <source>
        <dbReference type="ARBA" id="ARBA00004651"/>
    </source>
</evidence>
<dbReference type="SUPFAM" id="SSF52172">
    <property type="entry name" value="CheY-like"/>
    <property type="match status" value="1"/>
</dbReference>
<evidence type="ECO:0000256" key="3">
    <source>
        <dbReference type="ARBA" id="ARBA00022553"/>
    </source>
</evidence>
<keyword evidence="8" id="KW-0902">Two-component regulatory system</keyword>
<comment type="subcellular location">
    <subcellularLocation>
        <location evidence="1">Cell membrane</location>
        <topology evidence="1">Multi-pass membrane protein</topology>
    </subcellularLocation>
</comment>
<dbReference type="Pfam" id="PF01627">
    <property type="entry name" value="Hpt"/>
    <property type="match status" value="1"/>
</dbReference>
<keyword evidence="9" id="KW-0472">Membrane</keyword>
<organism evidence="12">
    <name type="scientific">hydrothermal vent metagenome</name>
    <dbReference type="NCBI Taxonomy" id="652676"/>
    <lineage>
        <taxon>unclassified sequences</taxon>
        <taxon>metagenomes</taxon>
        <taxon>ecological metagenomes</taxon>
    </lineage>
</organism>
<accession>A0A3B0UCM0</accession>
<sequence length="221" mass="25993">KTQQKLYDVILMDIQMPIMDGYEATKIIKNDISEQVSKIPVIAMTAYTSKNDIKRAINAGMDDYIFKPFKPTEVYKLLKKYGKINEESNKAPEVIEKQLKFEPKKYINLKFIREETMNESSILALLIESFINDIDEFLEILDKGFKSKNWKLLHEATHKIKPSIRMFGISKLDQIIHDLVNRFREEKQLNNIDKRINLCNEILKDVKIELLTELKLLKNEQ</sequence>
<dbReference type="CDD" id="cd17546">
    <property type="entry name" value="REC_hyHK_CKI1_RcsC-like"/>
    <property type="match status" value="1"/>
</dbReference>